<organism evidence="1 2">
    <name type="scientific">Euphydryas editha</name>
    <name type="common">Edith's checkerspot</name>
    <dbReference type="NCBI Taxonomy" id="104508"/>
    <lineage>
        <taxon>Eukaryota</taxon>
        <taxon>Metazoa</taxon>
        <taxon>Ecdysozoa</taxon>
        <taxon>Arthropoda</taxon>
        <taxon>Hexapoda</taxon>
        <taxon>Insecta</taxon>
        <taxon>Pterygota</taxon>
        <taxon>Neoptera</taxon>
        <taxon>Endopterygota</taxon>
        <taxon>Lepidoptera</taxon>
        <taxon>Glossata</taxon>
        <taxon>Ditrysia</taxon>
        <taxon>Papilionoidea</taxon>
        <taxon>Nymphalidae</taxon>
        <taxon>Nymphalinae</taxon>
        <taxon>Euphydryas</taxon>
    </lineage>
</organism>
<comment type="caution">
    <text evidence="1">The sequence shown here is derived from an EMBL/GenBank/DDBJ whole genome shotgun (WGS) entry which is preliminary data.</text>
</comment>
<evidence type="ECO:0000313" key="1">
    <source>
        <dbReference type="EMBL" id="CAH2096143.1"/>
    </source>
</evidence>
<gene>
    <name evidence="1" type="ORF">EEDITHA_LOCUS11520</name>
</gene>
<reference evidence="1" key="1">
    <citation type="submission" date="2022-03" db="EMBL/GenBank/DDBJ databases">
        <authorList>
            <person name="Tunstrom K."/>
        </authorList>
    </citation>
    <scope>NUCLEOTIDE SEQUENCE</scope>
</reference>
<name>A0AAU9UAC7_EUPED</name>
<accession>A0AAU9UAC7</accession>
<dbReference type="EMBL" id="CAKOGL010000016">
    <property type="protein sequence ID" value="CAH2096143.1"/>
    <property type="molecule type" value="Genomic_DNA"/>
</dbReference>
<proteinExistence type="predicted"/>
<protein>
    <submittedName>
        <fullName evidence="1">Uncharacterized protein</fullName>
    </submittedName>
</protein>
<evidence type="ECO:0000313" key="2">
    <source>
        <dbReference type="Proteomes" id="UP001153954"/>
    </source>
</evidence>
<sequence>MQHKPNTKQTKDDIDSYVWLENQSERRANEIASALQHYLKKIELKCLRAKQKDLKIELYSDSCSSQNKNFVMLTIFMPSDKVFGRVEKDYRRHEVLISPKQYSTILEKHGHVIKYGEDWFTYDMKTKAKQMLKAKLPFKISQAKIIHFTLARSRAL</sequence>
<dbReference type="AlphaFoldDB" id="A0AAU9UAC7"/>
<dbReference type="Proteomes" id="UP001153954">
    <property type="component" value="Unassembled WGS sequence"/>
</dbReference>
<keyword evidence="2" id="KW-1185">Reference proteome</keyword>